<dbReference type="InterPro" id="IPR018496">
    <property type="entry name" value="PsdUridine_synth_RsuA/RluB_CS"/>
</dbReference>
<feature type="region of interest" description="Disordered" evidence="5">
    <location>
        <begin position="105"/>
        <end position="196"/>
    </location>
</feature>
<keyword evidence="8" id="KW-1185">Reference proteome</keyword>
<name>C2MA52_9PORP</name>
<keyword evidence="2 4" id="KW-0413">Isomerase</keyword>
<dbReference type="SMART" id="SM00363">
    <property type="entry name" value="S4"/>
    <property type="match status" value="1"/>
</dbReference>
<comment type="caution">
    <text evidence="7">The sequence shown here is derived from an EMBL/GenBank/DDBJ whole genome shotgun (WGS) entry which is preliminary data.</text>
</comment>
<dbReference type="InterPro" id="IPR002942">
    <property type="entry name" value="S4_RNA-bd"/>
</dbReference>
<dbReference type="Gene3D" id="3.10.290.10">
    <property type="entry name" value="RNA-binding S4 domain"/>
    <property type="match status" value="1"/>
</dbReference>
<dbReference type="CDD" id="cd00165">
    <property type="entry name" value="S4"/>
    <property type="match status" value="1"/>
</dbReference>
<dbReference type="PROSITE" id="PS01149">
    <property type="entry name" value="PSI_RSU"/>
    <property type="match status" value="1"/>
</dbReference>
<sequence>MSIDSNPTSEAQHKTSTSADSSAEVPSSASTGKRRRQRIARPASSESLIRVKVSGEAGATVTHRNIDASEMVKPRDINAEKALERRFDFDEQHLGGRSLHKVTTSVSLVGDGNQDDPVIYPFAKQRGKGKRPTAHSGEARTSSPRRKREASADSTDRKSKRSSAPRKSAGQRTNKQRKDESKPRTPKAPVEPVRYTSPLVEAGEPIRLNKFLSNSGLCSRRTADQYIAAGRVKVNGAVVSELGSQVLPTDQVMVDDKPVTLEAKVYVLLNKPKNCVTTLTDPEGRRTVMDLVHNACTERIYPIGRLDRNTTGILLLTNDGDLAVRLMHPAFRKKKIYEVALDKEVTVEHMQMIAHGFELEDGEIHADAISYITGQTHDKVGIEIHSGRNRIVRRIFEHLGYRVVHLDRVYYAGLTKKDLPRGRWRYLTPEEVRYLRMGIKEQEDNGVAPTTKVYHKHQETPDHPFSSEEIED</sequence>
<dbReference type="InterPro" id="IPR020094">
    <property type="entry name" value="TruA/RsuA/RluB/E/F_N"/>
</dbReference>
<dbReference type="FunFam" id="3.10.290.10:FF:000003">
    <property type="entry name" value="Pseudouridine synthase"/>
    <property type="match status" value="1"/>
</dbReference>
<evidence type="ECO:0000256" key="3">
    <source>
        <dbReference type="PROSITE-ProRule" id="PRU00182"/>
    </source>
</evidence>
<feature type="domain" description="RNA-binding S4" evidence="6">
    <location>
        <begin position="206"/>
        <end position="265"/>
    </location>
</feature>
<dbReference type="SUPFAM" id="SSF55174">
    <property type="entry name" value="Alpha-L RNA-binding motif"/>
    <property type="match status" value="1"/>
</dbReference>
<dbReference type="STRING" id="596327.PORUE0001_0002"/>
<dbReference type="GO" id="GO:0120159">
    <property type="term" value="F:rRNA pseudouridine synthase activity"/>
    <property type="evidence" value="ECO:0007669"/>
    <property type="project" value="UniProtKB-ARBA"/>
</dbReference>
<dbReference type="Pfam" id="PF00849">
    <property type="entry name" value="PseudoU_synth_2"/>
    <property type="match status" value="1"/>
</dbReference>
<evidence type="ECO:0000313" key="7">
    <source>
        <dbReference type="EMBL" id="EEK17361.1"/>
    </source>
</evidence>
<keyword evidence="3" id="KW-0694">RNA-binding</keyword>
<protein>
    <recommendedName>
        <fullName evidence="4">Pseudouridine synthase</fullName>
        <ecNumber evidence="4">5.4.99.-</ecNumber>
    </recommendedName>
</protein>
<dbReference type="PANTHER" id="PTHR47683:SF2">
    <property type="entry name" value="RNA-BINDING S4 DOMAIN-CONTAINING PROTEIN"/>
    <property type="match status" value="1"/>
</dbReference>
<dbReference type="eggNOG" id="COG1187">
    <property type="taxonomic scope" value="Bacteria"/>
</dbReference>
<dbReference type="PANTHER" id="PTHR47683">
    <property type="entry name" value="PSEUDOURIDINE SYNTHASE FAMILY PROTEIN-RELATED"/>
    <property type="match status" value="1"/>
</dbReference>
<reference evidence="7 8" key="1">
    <citation type="submission" date="2009-04" db="EMBL/GenBank/DDBJ databases">
        <authorList>
            <person name="Sebastian Y."/>
            <person name="Madupu R."/>
            <person name="Durkin A.S."/>
            <person name="Torralba M."/>
            <person name="Methe B."/>
            <person name="Sutton G.G."/>
            <person name="Strausberg R.L."/>
            <person name="Nelson K.E."/>
        </authorList>
    </citation>
    <scope>NUCLEOTIDE SEQUENCE [LARGE SCALE GENOMIC DNA]</scope>
    <source>
        <strain evidence="7 8">60-3</strain>
    </source>
</reference>
<dbReference type="EC" id="5.4.99.-" evidence="4"/>
<feature type="compositionally biased region" description="Basic and acidic residues" evidence="5">
    <location>
        <begin position="456"/>
        <end position="466"/>
    </location>
</feature>
<dbReference type="InterPro" id="IPR050343">
    <property type="entry name" value="RsuA_PseudoU_synthase"/>
</dbReference>
<dbReference type="Pfam" id="PF01479">
    <property type="entry name" value="S4"/>
    <property type="match status" value="1"/>
</dbReference>
<dbReference type="Gene3D" id="3.30.70.1560">
    <property type="entry name" value="Alpha-L RNA-binding motif"/>
    <property type="match status" value="1"/>
</dbReference>
<dbReference type="InterPro" id="IPR006145">
    <property type="entry name" value="PsdUridine_synth_RsuA/RluA"/>
</dbReference>
<dbReference type="CDD" id="cd02870">
    <property type="entry name" value="PseudoU_synth_RsuA_like"/>
    <property type="match status" value="1"/>
</dbReference>
<organism evidence="7 8">
    <name type="scientific">Porphyromonas uenonis 60-3</name>
    <dbReference type="NCBI Taxonomy" id="596327"/>
    <lineage>
        <taxon>Bacteria</taxon>
        <taxon>Pseudomonadati</taxon>
        <taxon>Bacteroidota</taxon>
        <taxon>Bacteroidia</taxon>
        <taxon>Bacteroidales</taxon>
        <taxon>Porphyromonadaceae</taxon>
        <taxon>Porphyromonas</taxon>
    </lineage>
</organism>
<dbReference type="RefSeq" id="WP_007364792.1">
    <property type="nucleotide sequence ID" value="NZ_ACLR01000069.1"/>
</dbReference>
<feature type="compositionally biased region" description="Polar residues" evidence="5">
    <location>
        <begin position="1"/>
        <end position="31"/>
    </location>
</feature>
<dbReference type="InterPro" id="IPR000748">
    <property type="entry name" value="PsdUridine_synth_RsuA/RluB/E/F"/>
</dbReference>
<proteinExistence type="inferred from homology"/>
<dbReference type="PROSITE" id="PS50889">
    <property type="entry name" value="S4"/>
    <property type="match status" value="1"/>
</dbReference>
<evidence type="ECO:0000259" key="6">
    <source>
        <dbReference type="SMART" id="SM00363"/>
    </source>
</evidence>
<evidence type="ECO:0000313" key="8">
    <source>
        <dbReference type="Proteomes" id="UP000003303"/>
    </source>
</evidence>
<evidence type="ECO:0000256" key="5">
    <source>
        <dbReference type="SAM" id="MobiDB-lite"/>
    </source>
</evidence>
<feature type="region of interest" description="Disordered" evidence="5">
    <location>
        <begin position="453"/>
        <end position="472"/>
    </location>
</feature>
<dbReference type="GO" id="GO:0003723">
    <property type="term" value="F:RNA binding"/>
    <property type="evidence" value="ECO:0007669"/>
    <property type="project" value="UniProtKB-KW"/>
</dbReference>
<dbReference type="OrthoDB" id="9807213at2"/>
<dbReference type="Proteomes" id="UP000003303">
    <property type="component" value="Unassembled WGS sequence"/>
</dbReference>
<feature type="region of interest" description="Disordered" evidence="5">
    <location>
        <begin position="1"/>
        <end position="47"/>
    </location>
</feature>
<dbReference type="SUPFAM" id="SSF55120">
    <property type="entry name" value="Pseudouridine synthase"/>
    <property type="match status" value="1"/>
</dbReference>
<evidence type="ECO:0000256" key="2">
    <source>
        <dbReference type="ARBA" id="ARBA00023235"/>
    </source>
</evidence>
<accession>C2MA52</accession>
<dbReference type="GO" id="GO:0000455">
    <property type="term" value="P:enzyme-directed rRNA pseudouridine synthesis"/>
    <property type="evidence" value="ECO:0007669"/>
    <property type="project" value="UniProtKB-ARBA"/>
</dbReference>
<evidence type="ECO:0000256" key="1">
    <source>
        <dbReference type="ARBA" id="ARBA00008348"/>
    </source>
</evidence>
<dbReference type="InterPro" id="IPR020103">
    <property type="entry name" value="PsdUridine_synth_cat_dom_sf"/>
</dbReference>
<dbReference type="NCBIfam" id="TIGR00093">
    <property type="entry name" value="pseudouridine synthase"/>
    <property type="match status" value="1"/>
</dbReference>
<gene>
    <name evidence="7" type="primary">rluB</name>
    <name evidence="7" type="ORF">PORUE0001_0002</name>
</gene>
<dbReference type="Gene3D" id="3.30.70.580">
    <property type="entry name" value="Pseudouridine synthase I, catalytic domain, N-terminal subdomain"/>
    <property type="match status" value="1"/>
</dbReference>
<dbReference type="EMBL" id="ACLR01000069">
    <property type="protein sequence ID" value="EEK17361.1"/>
    <property type="molecule type" value="Genomic_DNA"/>
</dbReference>
<dbReference type="AlphaFoldDB" id="C2MA52"/>
<dbReference type="InterPro" id="IPR036986">
    <property type="entry name" value="S4_RNA-bd_sf"/>
</dbReference>
<evidence type="ECO:0000256" key="4">
    <source>
        <dbReference type="RuleBase" id="RU003887"/>
    </source>
</evidence>
<comment type="similarity">
    <text evidence="1 4">Belongs to the pseudouridine synthase RsuA family.</text>
</comment>
<dbReference type="InterPro" id="IPR042092">
    <property type="entry name" value="PsdUridine_s_RsuA/RluB/E/F_cat"/>
</dbReference>